<evidence type="ECO:0000256" key="1">
    <source>
        <dbReference type="SAM" id="Coils"/>
    </source>
</evidence>
<evidence type="ECO:0000313" key="2">
    <source>
        <dbReference type="EMBL" id="KAJ7033307.1"/>
    </source>
</evidence>
<feature type="coiled-coil region" evidence="1">
    <location>
        <begin position="172"/>
        <end position="213"/>
    </location>
</feature>
<comment type="caution">
    <text evidence="2">The sequence shown here is derived from an EMBL/GenBank/DDBJ whole genome shotgun (WGS) entry which is preliminary data.</text>
</comment>
<reference evidence="2" key="1">
    <citation type="submission" date="2023-03" db="EMBL/GenBank/DDBJ databases">
        <title>Massive genome expansion in bonnet fungi (Mycena s.s.) driven by repeated elements and novel gene families across ecological guilds.</title>
        <authorList>
            <consortium name="Lawrence Berkeley National Laboratory"/>
            <person name="Harder C.B."/>
            <person name="Miyauchi S."/>
            <person name="Viragh M."/>
            <person name="Kuo A."/>
            <person name="Thoen E."/>
            <person name="Andreopoulos B."/>
            <person name="Lu D."/>
            <person name="Skrede I."/>
            <person name="Drula E."/>
            <person name="Henrissat B."/>
            <person name="Morin E."/>
            <person name="Kohler A."/>
            <person name="Barry K."/>
            <person name="LaButti K."/>
            <person name="Morin E."/>
            <person name="Salamov A."/>
            <person name="Lipzen A."/>
            <person name="Mereny Z."/>
            <person name="Hegedus B."/>
            <person name="Baldrian P."/>
            <person name="Stursova M."/>
            <person name="Weitz H."/>
            <person name="Taylor A."/>
            <person name="Grigoriev I.V."/>
            <person name="Nagy L.G."/>
            <person name="Martin F."/>
            <person name="Kauserud H."/>
        </authorList>
    </citation>
    <scope>NUCLEOTIDE SEQUENCE</scope>
    <source>
        <strain evidence="2">CBHHK200</strain>
    </source>
</reference>
<protein>
    <submittedName>
        <fullName evidence="2">Uncharacterized protein</fullName>
    </submittedName>
</protein>
<dbReference type="AlphaFoldDB" id="A0AAD6X1N0"/>
<name>A0AAD6X1N0_9AGAR</name>
<sequence length="502" mass="56389">MFSLTSTPSVAAIEAFFPTKANTPKVRRETESQANLERLKNKLSEGIVYACLMRPQVHQRTAFEGEAKQIINYLQADNNALKDALQASVEQLANANRAWTAYSQNLQEKSKDEFEVAELEKTRAELEDVRAELEKVKEEMGDICVATDAPWVTGGPVEIHRVVTGGLYLLDKQQLKLQCHACQAEIVALTQELQQTRRELNQKTSDTTSLTQELQQTRLELDQKSKTIGQRLLSKIHWLTQSDLLQANFAARFMPSLVAAHRSYPGARSPCTRVLGLLLRSPYFLKYLRRTGAGYTSLIFQANQIVQQQLLIPSQWKYEASDHVEGNEAVRHSLGILGQLLLYAGRFPGDIGSLSPNLCGRLRQWLVETINKVHIALDHQLTEADAEFLNASSCIFSGEADFDLAPQDLRRLAQETLAVLFVHARVPSVPDQPLKLHRGYVPWASLQRTLSPIMFVSSSDGRTEAVQQVQGYKVLQFSFENNVFAFGGLWHDLTFTLPEANL</sequence>
<feature type="coiled-coil region" evidence="1">
    <location>
        <begin position="78"/>
        <end position="139"/>
    </location>
</feature>
<organism evidence="2 3">
    <name type="scientific">Mycena alexandri</name>
    <dbReference type="NCBI Taxonomy" id="1745969"/>
    <lineage>
        <taxon>Eukaryota</taxon>
        <taxon>Fungi</taxon>
        <taxon>Dikarya</taxon>
        <taxon>Basidiomycota</taxon>
        <taxon>Agaricomycotina</taxon>
        <taxon>Agaricomycetes</taxon>
        <taxon>Agaricomycetidae</taxon>
        <taxon>Agaricales</taxon>
        <taxon>Marasmiineae</taxon>
        <taxon>Mycenaceae</taxon>
        <taxon>Mycena</taxon>
    </lineage>
</organism>
<accession>A0AAD6X1N0</accession>
<dbReference type="EMBL" id="JARJCM010000066">
    <property type="protein sequence ID" value="KAJ7033307.1"/>
    <property type="molecule type" value="Genomic_DNA"/>
</dbReference>
<gene>
    <name evidence="2" type="ORF">C8F04DRAFT_1261118</name>
</gene>
<proteinExistence type="predicted"/>
<keyword evidence="1" id="KW-0175">Coiled coil</keyword>
<evidence type="ECO:0000313" key="3">
    <source>
        <dbReference type="Proteomes" id="UP001218188"/>
    </source>
</evidence>
<dbReference type="Proteomes" id="UP001218188">
    <property type="component" value="Unassembled WGS sequence"/>
</dbReference>
<keyword evidence="3" id="KW-1185">Reference proteome</keyword>